<dbReference type="Pfam" id="PF00181">
    <property type="entry name" value="Ribosomal_L2_N"/>
    <property type="match status" value="1"/>
</dbReference>
<dbReference type="InterPro" id="IPR002171">
    <property type="entry name" value="Ribosomal_uL2"/>
</dbReference>
<dbReference type="InterPro" id="IPR022671">
    <property type="entry name" value="Ribosomal_uL2_CS"/>
</dbReference>
<dbReference type="InterPro" id="IPR014726">
    <property type="entry name" value="Ribosomal_uL2_dom3"/>
</dbReference>
<reference evidence="11" key="2">
    <citation type="submission" date="2016-06" db="EMBL/GenBank/DDBJ databases">
        <authorList>
            <person name="Kjaerup R.B."/>
            <person name="Dalgaard T.S."/>
            <person name="Juul-Madsen H.R."/>
        </authorList>
    </citation>
    <scope>NUCLEOTIDE SEQUENCE</scope>
    <source>
        <strain evidence="11">AP03</strain>
    </source>
</reference>
<keyword evidence="5 11" id="KW-0689">Ribosomal protein</keyword>
<dbReference type="Gene3D" id="2.40.50.140">
    <property type="entry name" value="Nucleic acid-binding proteins"/>
    <property type="match status" value="1"/>
</dbReference>
<dbReference type="GO" id="GO:0009507">
    <property type="term" value="C:chloroplast"/>
    <property type="evidence" value="ECO:0007669"/>
    <property type="project" value="UniProtKB-SubCell"/>
</dbReference>
<dbReference type="GeneID" id="30512540"/>
<evidence type="ECO:0000256" key="1">
    <source>
        <dbReference type="ARBA" id="ARBA00004229"/>
    </source>
</evidence>
<evidence type="ECO:0000256" key="4">
    <source>
        <dbReference type="ARBA" id="ARBA00022640"/>
    </source>
</evidence>
<geneLocation type="mitochondrion" evidence="11"/>
<feature type="region of interest" description="Disordered" evidence="8">
    <location>
        <begin position="234"/>
        <end position="289"/>
    </location>
</feature>
<dbReference type="InterPro" id="IPR022666">
    <property type="entry name" value="Ribosomal_uL2_RNA-bd_dom"/>
</dbReference>
<evidence type="ECO:0000313" key="11">
    <source>
        <dbReference type="EMBL" id="AOQ30609.1"/>
    </source>
</evidence>
<dbReference type="Gene3D" id="4.10.950.10">
    <property type="entry name" value="Ribosomal protein L2, domain 3"/>
    <property type="match status" value="1"/>
</dbReference>
<proteinExistence type="inferred from homology"/>
<dbReference type="VEuPathDB" id="FungiDB:H257_01736"/>
<dbReference type="PANTHER" id="PTHR13691">
    <property type="entry name" value="RIBOSOMAL PROTEIN L2"/>
    <property type="match status" value="1"/>
</dbReference>
<evidence type="ECO:0000259" key="10">
    <source>
        <dbReference type="SMART" id="SM01383"/>
    </source>
</evidence>
<feature type="domain" description="Large ribosomal subunit protein uL2 C-terminal" evidence="9">
    <location>
        <begin position="133"/>
        <end position="262"/>
    </location>
</feature>
<sequence>MIQKIIKPITPSQRQTILFINNLTKKQKPIKKITKGFKRSNGRNNQGKITVKHRGGGHKRLYRKINFYRSYLSKGETKAILYDPNRSANIAKIFNPHIEKFFYIIAPEGLKVGDKISTNCNIEKKNSLYKSEFKIGNSFPLSEIPIGTIIHNITLTPNGKAKLIRSAGTSAQLLQKLDNGYSKIRLNSGELRLILSTCYATLGIVSNINYKKIKLGKAGRSRWLNIRPHVRGVAMNPVDHPHGGGEGKTSGGRPSVTPKGIITKGKPTRSKKKNNQFILESRKKKNVKK</sequence>
<gene>
    <name evidence="11" type="primary">rpl2</name>
</gene>
<dbReference type="PROSITE" id="PS00467">
    <property type="entry name" value="RIBOSOMAL_L2"/>
    <property type="match status" value="1"/>
</dbReference>
<dbReference type="PIRSF" id="PIRSF002158">
    <property type="entry name" value="Ribosomal_L2"/>
    <property type="match status" value="1"/>
</dbReference>
<accession>A0A1I9Q6C1</accession>
<dbReference type="InterPro" id="IPR022669">
    <property type="entry name" value="Ribosomal_uL2_C"/>
</dbReference>
<organism evidence="11">
    <name type="scientific">Aphanomyces astaci</name>
    <name type="common">Crayfish plague agent</name>
    <dbReference type="NCBI Taxonomy" id="112090"/>
    <lineage>
        <taxon>Eukaryota</taxon>
        <taxon>Sar</taxon>
        <taxon>Stramenopiles</taxon>
        <taxon>Oomycota</taxon>
        <taxon>Saprolegniomycetes</taxon>
        <taxon>Saprolegniales</taxon>
        <taxon>Verrucalvaceae</taxon>
        <taxon>Aphanomyces</taxon>
    </lineage>
</organism>
<comment type="subcellular location">
    <subcellularLocation>
        <location evidence="1">Plastid</location>
        <location evidence="1">Chloroplast</location>
    </subcellularLocation>
</comment>
<dbReference type="GO" id="GO:0003735">
    <property type="term" value="F:structural constituent of ribosome"/>
    <property type="evidence" value="ECO:0007669"/>
    <property type="project" value="InterPro"/>
</dbReference>
<dbReference type="NCBIfam" id="TIGR01171">
    <property type="entry name" value="rplB_bact"/>
    <property type="match status" value="1"/>
</dbReference>
<evidence type="ECO:0000259" key="9">
    <source>
        <dbReference type="SMART" id="SM01382"/>
    </source>
</evidence>
<evidence type="ECO:0000256" key="3">
    <source>
        <dbReference type="ARBA" id="ARBA00022528"/>
    </source>
</evidence>
<dbReference type="GO" id="GO:0016740">
    <property type="term" value="F:transferase activity"/>
    <property type="evidence" value="ECO:0007669"/>
    <property type="project" value="InterPro"/>
</dbReference>
<dbReference type="SMART" id="SM01383">
    <property type="entry name" value="Ribosomal_L2"/>
    <property type="match status" value="1"/>
</dbReference>
<comment type="similarity">
    <text evidence="2">Belongs to the universal ribosomal protein uL2 family.</text>
</comment>
<dbReference type="InterPro" id="IPR014722">
    <property type="entry name" value="Rib_uL2_dom2"/>
</dbReference>
<dbReference type="GO" id="GO:0002181">
    <property type="term" value="P:cytoplasmic translation"/>
    <property type="evidence" value="ECO:0007669"/>
    <property type="project" value="TreeGrafter"/>
</dbReference>
<dbReference type="EMBL" id="KX405004">
    <property type="protein sequence ID" value="AOQ30609.1"/>
    <property type="molecule type" value="Genomic_DNA"/>
</dbReference>
<dbReference type="RefSeq" id="YP_009327215.1">
    <property type="nucleotide sequence ID" value="NC_032051.1"/>
</dbReference>
<dbReference type="SMART" id="SM01382">
    <property type="entry name" value="Ribosomal_L2_C"/>
    <property type="match status" value="1"/>
</dbReference>
<dbReference type="PANTHER" id="PTHR13691:SF5">
    <property type="entry name" value="LARGE RIBOSOMAL SUBUNIT PROTEIN UL2M"/>
    <property type="match status" value="1"/>
</dbReference>
<evidence type="ECO:0000256" key="8">
    <source>
        <dbReference type="SAM" id="MobiDB-lite"/>
    </source>
</evidence>
<dbReference type="Gene3D" id="2.30.30.30">
    <property type="match status" value="1"/>
</dbReference>
<keyword evidence="4" id="KW-0934">Plastid</keyword>
<reference evidence="11" key="1">
    <citation type="journal article" date="2016" name="Sci. Rep.">
        <title>Mitochondrial genomes and comparative genomics of Aphanomyces astaci and Aphanomyces invadans.</title>
        <authorList>
            <person name="Makkonen J."/>
            <person name="Vesterbacka A."/>
            <person name="Martin F."/>
            <person name="Jussila J."/>
            <person name="Dieguez-Uribeondo J."/>
            <person name="Kortet R."/>
            <person name="Kokko H."/>
        </authorList>
    </citation>
    <scope>NUCLEOTIDE SEQUENCE</scope>
    <source>
        <strain evidence="11">AP03</strain>
    </source>
</reference>
<dbReference type="GO" id="GO:0003723">
    <property type="term" value="F:RNA binding"/>
    <property type="evidence" value="ECO:0007669"/>
    <property type="project" value="InterPro"/>
</dbReference>
<dbReference type="FunFam" id="2.30.30.30:FF:000001">
    <property type="entry name" value="50S ribosomal protein L2"/>
    <property type="match status" value="1"/>
</dbReference>
<dbReference type="InterPro" id="IPR008991">
    <property type="entry name" value="Translation_prot_SH3-like_sf"/>
</dbReference>
<evidence type="ECO:0000256" key="7">
    <source>
        <dbReference type="ARBA" id="ARBA00069872"/>
    </source>
</evidence>
<dbReference type="SUPFAM" id="SSF50249">
    <property type="entry name" value="Nucleic acid-binding proteins"/>
    <property type="match status" value="1"/>
</dbReference>
<evidence type="ECO:0000256" key="6">
    <source>
        <dbReference type="ARBA" id="ARBA00023274"/>
    </source>
</evidence>
<evidence type="ECO:0000256" key="2">
    <source>
        <dbReference type="ARBA" id="ARBA00005636"/>
    </source>
</evidence>
<dbReference type="AlphaFoldDB" id="A0A1I9Q6C1"/>
<dbReference type="GO" id="GO:0015934">
    <property type="term" value="C:large ribosomal subunit"/>
    <property type="evidence" value="ECO:0007669"/>
    <property type="project" value="InterPro"/>
</dbReference>
<dbReference type="InterPro" id="IPR012340">
    <property type="entry name" value="NA-bd_OB-fold"/>
</dbReference>
<dbReference type="Pfam" id="PF03947">
    <property type="entry name" value="Ribosomal_L2_C"/>
    <property type="match status" value="1"/>
</dbReference>
<evidence type="ECO:0000256" key="5">
    <source>
        <dbReference type="ARBA" id="ARBA00022980"/>
    </source>
</evidence>
<feature type="domain" description="Large ribosomal subunit protein uL2 RNA-binding" evidence="10">
    <location>
        <begin position="42"/>
        <end position="118"/>
    </location>
</feature>
<dbReference type="SUPFAM" id="SSF50104">
    <property type="entry name" value="Translation proteins SH3-like domain"/>
    <property type="match status" value="1"/>
</dbReference>
<dbReference type="InterPro" id="IPR005880">
    <property type="entry name" value="Ribosomal_uL2_bac/org-type"/>
</dbReference>
<keyword evidence="3" id="KW-0150">Chloroplast</keyword>
<name>A0A1I9Q6C1_APHAT</name>
<dbReference type="FunFam" id="4.10.950.10:FF:000001">
    <property type="entry name" value="50S ribosomal protein L2"/>
    <property type="match status" value="1"/>
</dbReference>
<protein>
    <recommendedName>
        <fullName evidence="7">Large ribosomal subunit protein uL2m</fullName>
    </recommendedName>
</protein>
<keyword evidence="6" id="KW-0687">Ribonucleoprotein</keyword>
<keyword evidence="11" id="KW-0496">Mitochondrion</keyword>